<gene>
    <name evidence="6" type="primary">rbsR_2</name>
    <name evidence="6" type="ORF">BN1804_03173</name>
</gene>
<dbReference type="InterPro" id="IPR000843">
    <property type="entry name" value="HTH_LacI"/>
</dbReference>
<sequence length="334" mass="37691">MKGATAYSMAGIRDVAKKANVAASTVSRALNNSGYVSQAAREKIKKAVEELDYIPDTWLRNLYQQKSAVVGVIINSLEYPYFATVTRFIENKLAENGYSMMLCATQNSKVRERIFFDMLKRGQIDGIIAEYLLLDDSEYQHIQRPVVTLDRHLRDIPLVCSDHHTGGRLAAEHLIQKGCKKILYIEDNSSYLSSTPSYQSCLAFKETLIQAGINPIPCKINWKEEEKDYFHSFATKILSLHTDIDAIFAADIPAMALFNEATRRNITIPEQLKIVAYDGSPWLNQTLRQLTCIEQPFEKLAEKSVEVISTLIENKEITDNVSVIPVKFIQGESS</sequence>
<dbReference type="PROSITE" id="PS50932">
    <property type="entry name" value="HTH_LACI_2"/>
    <property type="match status" value="1"/>
</dbReference>
<dbReference type="RefSeq" id="WP_139053358.1">
    <property type="nucleotide sequence ID" value="NZ_CVRY01000007.1"/>
</dbReference>
<dbReference type="GO" id="GO:0003700">
    <property type="term" value="F:DNA-binding transcription factor activity"/>
    <property type="evidence" value="ECO:0007669"/>
    <property type="project" value="TreeGrafter"/>
</dbReference>
<keyword evidence="4" id="KW-0804">Transcription</keyword>
<evidence type="ECO:0000256" key="3">
    <source>
        <dbReference type="ARBA" id="ARBA00023125"/>
    </source>
</evidence>
<proteinExistence type="predicted"/>
<evidence type="ECO:0000313" key="6">
    <source>
        <dbReference type="EMBL" id="CRL64800.1"/>
    </source>
</evidence>
<protein>
    <submittedName>
        <fullName evidence="6">Ribose operon repressor</fullName>
    </submittedName>
</protein>
<dbReference type="CDD" id="cd01392">
    <property type="entry name" value="HTH_LacI"/>
    <property type="match status" value="1"/>
</dbReference>
<dbReference type="InterPro" id="IPR028082">
    <property type="entry name" value="Peripla_BP_I"/>
</dbReference>
<dbReference type="SUPFAM" id="SSF47413">
    <property type="entry name" value="lambda repressor-like DNA-binding domains"/>
    <property type="match status" value="1"/>
</dbReference>
<dbReference type="CDD" id="cd06291">
    <property type="entry name" value="PBP1_Qymf-like"/>
    <property type="match status" value="1"/>
</dbReference>
<dbReference type="PANTHER" id="PTHR30146">
    <property type="entry name" value="LACI-RELATED TRANSCRIPTIONAL REPRESSOR"/>
    <property type="match status" value="1"/>
</dbReference>
<dbReference type="EMBL" id="CVRY01000007">
    <property type="protein sequence ID" value="CRL64800.1"/>
    <property type="molecule type" value="Genomic_DNA"/>
</dbReference>
<dbReference type="InterPro" id="IPR010982">
    <property type="entry name" value="Lambda_DNA-bd_dom_sf"/>
</dbReference>
<dbReference type="AlphaFoldDB" id="A0A0G4QGD3"/>
<accession>A0A0G4QGD3</accession>
<dbReference type="Pfam" id="PF13377">
    <property type="entry name" value="Peripla_BP_3"/>
    <property type="match status" value="1"/>
</dbReference>
<dbReference type="Gene3D" id="3.40.50.2300">
    <property type="match status" value="2"/>
</dbReference>
<keyword evidence="2" id="KW-0805">Transcription regulation</keyword>
<dbReference type="SUPFAM" id="SSF53822">
    <property type="entry name" value="Periplasmic binding protein-like I"/>
    <property type="match status" value="1"/>
</dbReference>
<name>A0A0G4QGD3_9GAMM</name>
<dbReference type="SMART" id="SM00354">
    <property type="entry name" value="HTH_LACI"/>
    <property type="match status" value="1"/>
</dbReference>
<dbReference type="PANTHER" id="PTHR30146:SF95">
    <property type="entry name" value="RIBOSE OPERON REPRESSOR"/>
    <property type="match status" value="1"/>
</dbReference>
<evidence type="ECO:0000259" key="5">
    <source>
        <dbReference type="PROSITE" id="PS50932"/>
    </source>
</evidence>
<dbReference type="Proteomes" id="UP000183920">
    <property type="component" value="Unassembled WGS sequence"/>
</dbReference>
<dbReference type="GO" id="GO:0000976">
    <property type="term" value="F:transcription cis-regulatory region binding"/>
    <property type="evidence" value="ECO:0007669"/>
    <property type="project" value="TreeGrafter"/>
</dbReference>
<evidence type="ECO:0000256" key="4">
    <source>
        <dbReference type="ARBA" id="ARBA00023163"/>
    </source>
</evidence>
<reference evidence="7" key="1">
    <citation type="submission" date="2015-06" db="EMBL/GenBank/DDBJ databases">
        <authorList>
            <person name="Urmite Genomes"/>
        </authorList>
    </citation>
    <scope>NUCLEOTIDE SEQUENCE [LARGE SCALE GENOMIC DNA]</scope>
    <source>
        <strain evidence="7">CSUR P1867</strain>
    </source>
</reference>
<evidence type="ECO:0000256" key="1">
    <source>
        <dbReference type="ARBA" id="ARBA00022491"/>
    </source>
</evidence>
<evidence type="ECO:0000313" key="7">
    <source>
        <dbReference type="Proteomes" id="UP000183920"/>
    </source>
</evidence>
<keyword evidence="1" id="KW-0678">Repressor</keyword>
<keyword evidence="3" id="KW-0238">DNA-binding</keyword>
<feature type="domain" description="HTH lacI-type" evidence="5">
    <location>
        <begin position="10"/>
        <end position="64"/>
    </location>
</feature>
<dbReference type="Pfam" id="PF00356">
    <property type="entry name" value="LacI"/>
    <property type="match status" value="1"/>
</dbReference>
<evidence type="ECO:0000256" key="2">
    <source>
        <dbReference type="ARBA" id="ARBA00023015"/>
    </source>
</evidence>
<dbReference type="Gene3D" id="1.10.260.40">
    <property type="entry name" value="lambda repressor-like DNA-binding domains"/>
    <property type="match status" value="1"/>
</dbReference>
<dbReference type="InterPro" id="IPR046335">
    <property type="entry name" value="LacI/GalR-like_sensor"/>
</dbReference>
<organism evidence="6 7">
    <name type="scientific">Proteus penneri</name>
    <dbReference type="NCBI Taxonomy" id="102862"/>
    <lineage>
        <taxon>Bacteria</taxon>
        <taxon>Pseudomonadati</taxon>
        <taxon>Pseudomonadota</taxon>
        <taxon>Gammaproteobacteria</taxon>
        <taxon>Enterobacterales</taxon>
        <taxon>Morganellaceae</taxon>
        <taxon>Proteus</taxon>
    </lineage>
</organism>